<dbReference type="RefSeq" id="WP_101071922.1">
    <property type="nucleotide sequence ID" value="NZ_PISP01000001.1"/>
</dbReference>
<dbReference type="InterPro" id="IPR026950">
    <property type="entry name" value="Caps_assemb_Wzi"/>
</dbReference>
<protein>
    <recommendedName>
        <fullName evidence="4">Capsule assembly Wzi family protein</fullName>
    </recommendedName>
</protein>
<proteinExistence type="predicted"/>
<dbReference type="EMBL" id="PISP01000001">
    <property type="protein sequence ID" value="PKD44631.1"/>
    <property type="molecule type" value="Genomic_DNA"/>
</dbReference>
<feature type="region of interest" description="Disordered" evidence="1">
    <location>
        <begin position="82"/>
        <end position="113"/>
    </location>
</feature>
<dbReference type="Gene3D" id="2.40.160.130">
    <property type="entry name" value="Capsule assembly protein Wzi"/>
    <property type="match status" value="1"/>
</dbReference>
<sequence>MNPFYRIYSLIFLVFLITIILLTGSRIHAQHSENWSKTLILKPETLNLLPDTTDSRLNKSSYSQIRHFERNEELAMNRVEKPYAEPQSSRQACPPEPRHRWTPRLNTSGHGALTESKSQLPIVNCKLPSQDPRNTTNYSTSNIELSEPSLRNSKFNIRHSKFLFTSSLITGSGTTLPFHLHTNRLGTVDPNSTNFLNRIRALGDVYETENFKLDYGADLALRVSENSTAFFPELYAGAEYKAFRLDFGRFDRPIGLNNHDLSIGSMMVSRNAVPIPRIMFSTPDFNAVPWTNDILEFKAMYSHGWFTDERYTDSPYLHQKYLYLKVNTGPISTIGGIIHNAFWGGTHPTLGRAPQSFDDYLRIVFSRPANPDSNAPPSQISNALGNSLAAYEFALEYEGEGFNLNATRLFYLEDSVSKRFRSPWDGVWGMNLVFNDENRILNAITYEHINTRRQDAKSDQERGRAGYYNHSYYRSGWSHYSRTIGIPLITRDQETDRVDNNIIVGHHLGLRGNLNNNMSYKFLGTYTRNYGTAEGFYKAPRGSIDFGERREDRYSFLFEMNYTLKSIDNLSFSFSTAFNAGEFRESSIGGSLGVRYSFD</sequence>
<organism evidence="2 3">
    <name type="scientific">Rhodohalobacter barkolensis</name>
    <dbReference type="NCBI Taxonomy" id="2053187"/>
    <lineage>
        <taxon>Bacteria</taxon>
        <taxon>Pseudomonadati</taxon>
        <taxon>Balneolota</taxon>
        <taxon>Balneolia</taxon>
        <taxon>Balneolales</taxon>
        <taxon>Balneolaceae</taxon>
        <taxon>Rhodohalobacter</taxon>
    </lineage>
</organism>
<keyword evidence="3" id="KW-1185">Reference proteome</keyword>
<dbReference type="AlphaFoldDB" id="A0A2N0VKE3"/>
<accession>A0A2N0VKE3</accession>
<evidence type="ECO:0008006" key="4">
    <source>
        <dbReference type="Google" id="ProtNLM"/>
    </source>
</evidence>
<dbReference type="Proteomes" id="UP000233398">
    <property type="component" value="Unassembled WGS sequence"/>
</dbReference>
<evidence type="ECO:0000313" key="3">
    <source>
        <dbReference type="Proteomes" id="UP000233398"/>
    </source>
</evidence>
<gene>
    <name evidence="2" type="ORF">CWD77_03990</name>
</gene>
<name>A0A2N0VKE3_9BACT</name>
<dbReference type="Pfam" id="PF14052">
    <property type="entry name" value="Caps_assemb_Wzi"/>
    <property type="match status" value="1"/>
</dbReference>
<comment type="caution">
    <text evidence="2">The sequence shown here is derived from an EMBL/GenBank/DDBJ whole genome shotgun (WGS) entry which is preliminary data.</text>
</comment>
<evidence type="ECO:0000256" key="1">
    <source>
        <dbReference type="SAM" id="MobiDB-lite"/>
    </source>
</evidence>
<evidence type="ECO:0000313" key="2">
    <source>
        <dbReference type="EMBL" id="PKD44631.1"/>
    </source>
</evidence>
<dbReference type="InterPro" id="IPR038636">
    <property type="entry name" value="Wzi_sf"/>
</dbReference>
<dbReference type="OrthoDB" id="596512at2"/>
<feature type="compositionally biased region" description="Polar residues" evidence="1">
    <location>
        <begin position="104"/>
        <end position="113"/>
    </location>
</feature>
<reference evidence="2 3" key="1">
    <citation type="submission" date="2017-11" db="EMBL/GenBank/DDBJ databases">
        <title>Rhodohalobacter 15182 sp. nov., isolated from a salt lake.</title>
        <authorList>
            <person name="Han S."/>
        </authorList>
    </citation>
    <scope>NUCLEOTIDE SEQUENCE [LARGE SCALE GENOMIC DNA]</scope>
    <source>
        <strain evidence="2 3">15182</strain>
    </source>
</reference>